<dbReference type="Pfam" id="PF12229">
    <property type="entry name" value="PG_binding_4"/>
    <property type="match status" value="1"/>
</dbReference>
<evidence type="ECO:0000313" key="2">
    <source>
        <dbReference type="EMBL" id="KKS33195.1"/>
    </source>
</evidence>
<gene>
    <name evidence="2" type="ORF">UU93_C0001G0026</name>
</gene>
<dbReference type="Pfam" id="PF04294">
    <property type="entry name" value="VanW"/>
    <property type="match status" value="1"/>
</dbReference>
<proteinExistence type="predicted"/>
<dbReference type="InterPro" id="IPR022029">
    <property type="entry name" value="YoaR-like_PG-bd"/>
</dbReference>
<evidence type="ECO:0000259" key="1">
    <source>
        <dbReference type="Pfam" id="PF12229"/>
    </source>
</evidence>
<dbReference type="InterPro" id="IPR052913">
    <property type="entry name" value="Glycopeptide_resist_protein"/>
</dbReference>
<dbReference type="InterPro" id="IPR007391">
    <property type="entry name" value="Vancomycin_resist_VanW"/>
</dbReference>
<name>A0A0G0Y903_9BACT</name>
<sequence>MLGIDLGNKKSSEIENILTSKFSTVKNIEIVWGTSRWTITPEQIDLKYYPPASAIEALKVGRSGKLVKNLQTKFWVFKNGFTLDPVFSVDENKINSALEEISKQVNIPTREPEILIIDGKISISNGENGQEIDGRELINSIRKSLANLNSSPVQLPVKTLNPKLSPTQVENLRLRGESLLGKKLILKNDNNIWTISSEQSLAWVDPFVDGGWKRDLIESWVNELAQTIDRPAQNALFRFVSPANRVEEFKSAQPGFATLQDKLIAQIIDGLTDLQKTSVLENTLEIPGDKVEPTITNSQVNTLGIKEIIGRGESNYSGSIPNRIFNLKKAALSINGVLVAPGEVFSFVKYIGDISVESGYKQAYIIKDGKTILGDGGGVCQVSTTLFRAVLNSGLPIEERTAHAYRVHYYENDSKPGLDATIFSPTTDFKFKNDTATYILIQTSVDETKNKLYFDLYGTADGRKVEISKVRLWDSAPPPPDLYQDDPTLAKGKVIQVDWAAWGIKAAFDWKVTRGNEVLQQRTFYSNFRPWQAIYLRGTK</sequence>
<protein>
    <submittedName>
        <fullName evidence="2">VanW family protein</fullName>
    </submittedName>
</protein>
<dbReference type="AlphaFoldDB" id="A0A0G0Y903"/>
<dbReference type="Proteomes" id="UP000034160">
    <property type="component" value="Unassembled WGS sequence"/>
</dbReference>
<comment type="caution">
    <text evidence="2">The sequence shown here is derived from an EMBL/GenBank/DDBJ whole genome shotgun (WGS) entry which is preliminary data.</text>
</comment>
<accession>A0A0G0Y903</accession>
<organism evidence="2 3">
    <name type="scientific">Candidatus Amesbacteria bacterium GW2011_GWA2_42_12</name>
    <dbReference type="NCBI Taxonomy" id="1618356"/>
    <lineage>
        <taxon>Bacteria</taxon>
        <taxon>Candidatus Amesiibacteriota</taxon>
    </lineage>
</organism>
<dbReference type="STRING" id="1618356.UU93_C0001G0026"/>
<dbReference type="PANTHER" id="PTHR35788:SF1">
    <property type="entry name" value="EXPORTED PROTEIN"/>
    <property type="match status" value="1"/>
</dbReference>
<evidence type="ECO:0000313" key="3">
    <source>
        <dbReference type="Proteomes" id="UP000034160"/>
    </source>
</evidence>
<reference evidence="2 3" key="1">
    <citation type="journal article" date="2015" name="Nature">
        <title>rRNA introns, odd ribosomes, and small enigmatic genomes across a large radiation of phyla.</title>
        <authorList>
            <person name="Brown C.T."/>
            <person name="Hug L.A."/>
            <person name="Thomas B.C."/>
            <person name="Sharon I."/>
            <person name="Castelle C.J."/>
            <person name="Singh A."/>
            <person name="Wilkins M.J."/>
            <person name="Williams K.H."/>
            <person name="Banfield J.F."/>
        </authorList>
    </citation>
    <scope>NUCLEOTIDE SEQUENCE [LARGE SCALE GENOMIC DNA]</scope>
</reference>
<dbReference type="PANTHER" id="PTHR35788">
    <property type="entry name" value="EXPORTED PROTEIN-RELATED"/>
    <property type="match status" value="1"/>
</dbReference>
<dbReference type="EMBL" id="LCCN01000001">
    <property type="protein sequence ID" value="KKS33195.1"/>
    <property type="molecule type" value="Genomic_DNA"/>
</dbReference>
<feature type="domain" description="YoaR-like putative peptidoglycan binding" evidence="1">
    <location>
        <begin position="37"/>
        <end position="152"/>
    </location>
</feature>
<dbReference type="PATRIC" id="fig|1618356.3.peg.25"/>